<sequence>MALYNFKKIMVVPTAKDFIDITLSKTQRKTPTVVHKHYQIHRIRHFYMRKVKFTQQNYHDRLTQILTDFPKLDDIHPFYADLMNVLYDKDHYKLALGQINIAKNLIDNVAKDYVRLMKYGDSLYRCKQLKRAALGRMCTILKRQKSSLEYLEQVRQHLSRLPSIDPNTRTLLLCGYPNVGKSSFINKVVDTPGILDHPLEDRNTIEMQAITALAHLRAAVLYVMDVSEQCGHTLQEQLELFNNIRPLFANKPLIIVANKCDVKKISELSEENQKIFADLSAEAISVIETSTLTEEGVMQVKNEACDRLLADRVETKMKGKKVHDVLNRLHLAMPTKRDEKARPPFIPEGALARKKAMEVDQPKRKLERDLEMELGDDYILDLQKYWDLMNEDEKHDRVPEVWEGHNIADYIDPDIMKKLEELEKEEELKERAGEYDSDEESEDEEMQEIRVLAKQIREKKQLMVVGSKEKDIHGPRMPRTTTKVERKKLEKEMGELGLDMKDKDDSHYAQQARRSRSVAKKRKRETSAPPTSRTRSQSASRPPRDQSGIRDPKMAKKAKKMMKNSQKDMNRQGKKGEADRHPRAGIGFVISRHVADGRTELVNCQHGENDTEADPFPRYPGIKLCICRLSVCVYIGFEGGMPVESGSSAAARQAKQKRKSHSLSIRRTNSTEQDRSGLQRDMLEGQDSKLPLSLRSNLLDLFSQIEREFENLYIENLELRREIETLNDRLAAEGQTFEGADLAKGALKTKASHSTSQLSQKLKTTYKASTSKIVSSFKATTSRAVCQLVREYVGHRDGIWDLSVTRTQPVVLGTASADHTAMLWSIETGKCLLKYLGHQGSVNSIKFHPTEQMALTASGDQTAHIWRYMVQLPTPQPVADISQTPCEDDVDFSDKDEADGEVEGPNDCPSVRTAVTTLRSHQGVVIAADWLVGGKQVVTASWDRAANLYDVETSELVHSLTGHDQELTHCCTHPTQRLVVTSSRDTTFRLWDFRDPSIHSVNVFQGHTDTVTSAVFTVGDNVVSGSDDRTVKVWDLKNMRSPIATIRTDSAVNRISVSVNQRIIALPHDNRQVRLFDMSGVRLARLPRSNRQGHRRMVCCSAWCEDNTSCNLFTCGFDRQAIGWNINIPALLQEK</sequence>
<comment type="caution">
    <text evidence="1">The sequence shown here is derived from an EMBL/GenBank/DDBJ whole genome shotgun (WGS) entry which is preliminary data.</text>
</comment>
<name>A0ACD3QRK1_LARCR</name>
<organism evidence="1 2">
    <name type="scientific">Larimichthys crocea</name>
    <name type="common">Large yellow croaker</name>
    <name type="synonym">Pseudosciaena crocea</name>
    <dbReference type="NCBI Taxonomy" id="215358"/>
    <lineage>
        <taxon>Eukaryota</taxon>
        <taxon>Metazoa</taxon>
        <taxon>Chordata</taxon>
        <taxon>Craniata</taxon>
        <taxon>Vertebrata</taxon>
        <taxon>Euteleostomi</taxon>
        <taxon>Actinopterygii</taxon>
        <taxon>Neopterygii</taxon>
        <taxon>Teleostei</taxon>
        <taxon>Neoteleostei</taxon>
        <taxon>Acanthomorphata</taxon>
        <taxon>Eupercaria</taxon>
        <taxon>Sciaenidae</taxon>
        <taxon>Larimichthys</taxon>
    </lineage>
</organism>
<evidence type="ECO:0000313" key="2">
    <source>
        <dbReference type="Proteomes" id="UP000793456"/>
    </source>
</evidence>
<dbReference type="Proteomes" id="UP000793456">
    <property type="component" value="Chromosome XV"/>
</dbReference>
<proteinExistence type="predicted"/>
<protein>
    <submittedName>
        <fullName evidence="1">Uncharacterized protein</fullName>
    </submittedName>
</protein>
<reference evidence="1" key="1">
    <citation type="submission" date="2018-11" db="EMBL/GenBank/DDBJ databases">
        <title>The sequence and de novo assembly of Larimichthys crocea genome using PacBio and Hi-C technologies.</title>
        <authorList>
            <person name="Xu P."/>
            <person name="Chen B."/>
            <person name="Zhou Z."/>
            <person name="Ke Q."/>
            <person name="Wu Y."/>
            <person name="Bai H."/>
            <person name="Pu F."/>
        </authorList>
    </citation>
    <scope>NUCLEOTIDE SEQUENCE</scope>
    <source>
        <tissue evidence="1">Muscle</tissue>
    </source>
</reference>
<evidence type="ECO:0000313" key="1">
    <source>
        <dbReference type="EMBL" id="TMS09755.1"/>
    </source>
</evidence>
<dbReference type="EMBL" id="CM011688">
    <property type="protein sequence ID" value="TMS09755.1"/>
    <property type="molecule type" value="Genomic_DNA"/>
</dbReference>
<accession>A0ACD3QRK1</accession>
<keyword evidence="2" id="KW-1185">Reference proteome</keyword>
<gene>
    <name evidence="1" type="ORF">E3U43_002414</name>
</gene>